<dbReference type="Proteomes" id="UP000182126">
    <property type="component" value="Chromosome I"/>
</dbReference>
<evidence type="ECO:0000313" key="3">
    <source>
        <dbReference type="Proteomes" id="UP000182126"/>
    </source>
</evidence>
<evidence type="ECO:0000256" key="1">
    <source>
        <dbReference type="SAM" id="Phobius"/>
    </source>
</evidence>
<sequence length="55" mass="6504">MFGNVFAVTVILLWFVVVGGVGYAMYFMGRAAYRQLRHNFRHDVEQERRGRPDLR</sequence>
<dbReference type="EMBL" id="LT629770">
    <property type="protein sequence ID" value="SDS61047.1"/>
    <property type="molecule type" value="Genomic_DNA"/>
</dbReference>
<reference evidence="2 3" key="1">
    <citation type="submission" date="2016-10" db="EMBL/GenBank/DDBJ databases">
        <authorList>
            <person name="de Groot N.N."/>
        </authorList>
    </citation>
    <scope>NUCLEOTIDE SEQUENCE [LARGE SCALE GENOMIC DNA]</scope>
    <source>
        <strain evidence="2 3">DSM 15019</strain>
    </source>
</reference>
<dbReference type="RefSeq" id="WP_167627844.1">
    <property type="nucleotide sequence ID" value="NZ_LT629770.1"/>
</dbReference>
<evidence type="ECO:0000313" key="2">
    <source>
        <dbReference type="EMBL" id="SDS61047.1"/>
    </source>
</evidence>
<dbReference type="GeneID" id="77017411"/>
<protein>
    <submittedName>
        <fullName evidence="2">Uncharacterized protein</fullName>
    </submittedName>
</protein>
<feature type="transmembrane region" description="Helical" evidence="1">
    <location>
        <begin position="6"/>
        <end position="28"/>
    </location>
</feature>
<keyword evidence="1" id="KW-0472">Membrane</keyword>
<keyword evidence="1" id="KW-1133">Transmembrane helix</keyword>
<name>A0A1H1TLC4_9MICO</name>
<keyword evidence="1" id="KW-0812">Transmembrane</keyword>
<accession>A0A1H1TLC4</accession>
<dbReference type="AlphaFoldDB" id="A0A1H1TLC4"/>
<gene>
    <name evidence="2" type="ORF">SAMN04489809_2242</name>
</gene>
<organism evidence="2 3">
    <name type="scientific">Microbacterium paraoxydans</name>
    <dbReference type="NCBI Taxonomy" id="199592"/>
    <lineage>
        <taxon>Bacteria</taxon>
        <taxon>Bacillati</taxon>
        <taxon>Actinomycetota</taxon>
        <taxon>Actinomycetes</taxon>
        <taxon>Micrococcales</taxon>
        <taxon>Microbacteriaceae</taxon>
        <taxon>Microbacterium</taxon>
    </lineage>
</organism>
<proteinExistence type="predicted"/>